<keyword evidence="2" id="KW-0472">Membrane</keyword>
<gene>
    <name evidence="3" type="ORF">DDF84_029815</name>
</gene>
<evidence type="ECO:0000313" key="4">
    <source>
        <dbReference type="Proteomes" id="UP000253772"/>
    </source>
</evidence>
<evidence type="ECO:0000256" key="1">
    <source>
        <dbReference type="SAM" id="MobiDB-lite"/>
    </source>
</evidence>
<protein>
    <submittedName>
        <fullName evidence="3">Uncharacterized protein</fullName>
    </submittedName>
</protein>
<name>A0A482J0S0_9BURK</name>
<accession>A0A482J0S0</accession>
<dbReference type="OrthoDB" id="9996029at2"/>
<organism evidence="3 4">
    <name type="scientific">Cupriavidus metallidurans</name>
    <dbReference type="NCBI Taxonomy" id="119219"/>
    <lineage>
        <taxon>Bacteria</taxon>
        <taxon>Pseudomonadati</taxon>
        <taxon>Pseudomonadota</taxon>
        <taxon>Betaproteobacteria</taxon>
        <taxon>Burkholderiales</taxon>
        <taxon>Burkholderiaceae</taxon>
        <taxon>Cupriavidus</taxon>
    </lineage>
</organism>
<proteinExistence type="predicted"/>
<evidence type="ECO:0000313" key="3">
    <source>
        <dbReference type="EMBL" id="QBP13772.1"/>
    </source>
</evidence>
<reference evidence="3 4" key="1">
    <citation type="submission" date="2019-03" db="EMBL/GenBank/DDBJ databases">
        <title>Comparative insights into the high quality Complete genome sequence of highly metal resistant Cupriavidus metallidurans strain BS1 isolated from a gold-copper mine.</title>
        <authorList>
            <person name="Mazhar H.S."/>
            <person name="Rensing C."/>
        </authorList>
    </citation>
    <scope>NUCLEOTIDE SEQUENCE [LARGE SCALE GENOMIC DNA]</scope>
    <source>
        <strain evidence="3 4">BS1</strain>
    </source>
</reference>
<feature type="compositionally biased region" description="Low complexity" evidence="1">
    <location>
        <begin position="78"/>
        <end position="97"/>
    </location>
</feature>
<evidence type="ECO:0000256" key="2">
    <source>
        <dbReference type="SAM" id="Phobius"/>
    </source>
</evidence>
<keyword evidence="2" id="KW-0812">Transmembrane</keyword>
<dbReference type="Proteomes" id="UP000253772">
    <property type="component" value="Chromosome c2"/>
</dbReference>
<sequence length="97" mass="9947">MRAVKHRADTPARVDQGTITGRVIHSPGYQEAIVIRTMLGRSHVVRGIGLTLCLTFCLGALAGCDRNQAPGPGPKPISSNGSQAAGTSASSPAGTPR</sequence>
<dbReference type="EMBL" id="CP037901">
    <property type="protein sequence ID" value="QBP13772.1"/>
    <property type="molecule type" value="Genomic_DNA"/>
</dbReference>
<feature type="transmembrane region" description="Helical" evidence="2">
    <location>
        <begin position="44"/>
        <end position="62"/>
    </location>
</feature>
<feature type="region of interest" description="Disordered" evidence="1">
    <location>
        <begin position="68"/>
        <end position="97"/>
    </location>
</feature>
<keyword evidence="2" id="KW-1133">Transmembrane helix</keyword>
<dbReference type="AlphaFoldDB" id="A0A482J0S0"/>